<evidence type="ECO:0000313" key="1">
    <source>
        <dbReference type="EMBL" id="KAJ4729392.1"/>
    </source>
</evidence>
<keyword evidence="2" id="KW-1185">Reference proteome</keyword>
<name>A0ACC1Z1R1_MELAZ</name>
<protein>
    <submittedName>
        <fullName evidence="1">F-box protein SKIP14-like</fullName>
    </submittedName>
</protein>
<comment type="caution">
    <text evidence="1">The sequence shown here is derived from an EMBL/GenBank/DDBJ whole genome shotgun (WGS) entry which is preliminary data.</text>
</comment>
<gene>
    <name evidence="1" type="ORF">OWV82_002181</name>
</gene>
<evidence type="ECO:0000313" key="2">
    <source>
        <dbReference type="Proteomes" id="UP001164539"/>
    </source>
</evidence>
<proteinExistence type="predicted"/>
<organism evidence="1 2">
    <name type="scientific">Melia azedarach</name>
    <name type="common">Chinaberry tree</name>
    <dbReference type="NCBI Taxonomy" id="155640"/>
    <lineage>
        <taxon>Eukaryota</taxon>
        <taxon>Viridiplantae</taxon>
        <taxon>Streptophyta</taxon>
        <taxon>Embryophyta</taxon>
        <taxon>Tracheophyta</taxon>
        <taxon>Spermatophyta</taxon>
        <taxon>Magnoliopsida</taxon>
        <taxon>eudicotyledons</taxon>
        <taxon>Gunneridae</taxon>
        <taxon>Pentapetalae</taxon>
        <taxon>rosids</taxon>
        <taxon>malvids</taxon>
        <taxon>Sapindales</taxon>
        <taxon>Meliaceae</taxon>
        <taxon>Melia</taxon>
    </lineage>
</organism>
<reference evidence="1 2" key="1">
    <citation type="journal article" date="2023" name="Science">
        <title>Complex scaffold remodeling in plant triterpene biosynthesis.</title>
        <authorList>
            <person name="De La Pena R."/>
            <person name="Hodgson H."/>
            <person name="Liu J.C."/>
            <person name="Stephenson M.J."/>
            <person name="Martin A.C."/>
            <person name="Owen C."/>
            <person name="Harkess A."/>
            <person name="Leebens-Mack J."/>
            <person name="Jimenez L.E."/>
            <person name="Osbourn A."/>
            <person name="Sattely E.S."/>
        </authorList>
    </citation>
    <scope>NUCLEOTIDE SEQUENCE [LARGE SCALE GENOMIC DNA]</scope>
    <source>
        <strain evidence="2">cv. JPN11</strain>
        <tissue evidence="1">Leaf</tissue>
    </source>
</reference>
<sequence>MEKNEFEFEGCSKVASDNVVDELPADPFDMEIKSTFTAITGWFQDSEEEFDDICLEFDDICLFEVDESEKEMTDHKHISGFNFVWNSTVRVQQQKGNLKIDEISIPYGSFSRYGIENENYDGAFASTSNVNNGVVADEDEGDDSSCGEGGAPHDALFFALGYLGVKDLLAVERVCRSFRDTVRSDPLLWTNIHIDQPLSEKITDDVLVNLSGRAQGILQSLSLMGCSRITDGGLRHVLESNPRLTKLSVPGCSKLTIEGILLNLRAFNSDGFPGIKHLRVGGLFSVTNKQFEELKSLIVADDSMQQRTRQPQFYRWGRFYLSCDDERAIDIEICPKCQNLGLVYDCPAEKCQAKPDTAQSCRACRLCTSRCFCCGRCFEDCDYEETFSLDLFCLDCLKELLVCEEKSEPKGASSSKRTIFCRETRYAFCFYG</sequence>
<dbReference type="Proteomes" id="UP001164539">
    <property type="component" value="Chromosome 1"/>
</dbReference>
<accession>A0ACC1Z1R1</accession>
<dbReference type="EMBL" id="CM051394">
    <property type="protein sequence ID" value="KAJ4729392.1"/>
    <property type="molecule type" value="Genomic_DNA"/>
</dbReference>